<protein>
    <submittedName>
        <fullName evidence="1">Uncharacterized protein</fullName>
    </submittedName>
</protein>
<dbReference type="RefSeq" id="WP_086576440.1">
    <property type="nucleotide sequence ID" value="NZ_NGFP01000148.1"/>
</dbReference>
<evidence type="ECO:0000313" key="1">
    <source>
        <dbReference type="EMBL" id="OUC93112.1"/>
    </source>
</evidence>
<organism evidence="1 2">
    <name type="scientific">Streptosporangium minutum</name>
    <dbReference type="NCBI Taxonomy" id="569862"/>
    <lineage>
        <taxon>Bacteria</taxon>
        <taxon>Bacillati</taxon>
        <taxon>Actinomycetota</taxon>
        <taxon>Actinomycetes</taxon>
        <taxon>Streptosporangiales</taxon>
        <taxon>Streptosporangiaceae</taxon>
        <taxon>Streptosporangium</taxon>
    </lineage>
</organism>
<accession>A0A243REG6</accession>
<sequence>MSTTTHTDQAREYLSDAAHETHLYAADPRTVDYRAEALRDAAVGIGHAVLTLQQGLAEISAGLHRVSDPRPDVMGITRAVRDLTDALPTTVQPADLVDVSNSVADVRTEVAEVAAAVRELAEAIRAQQQPRRRWFSRRMEVGR</sequence>
<dbReference type="EMBL" id="NGFP01000148">
    <property type="protein sequence ID" value="OUC93112.1"/>
    <property type="molecule type" value="Genomic_DNA"/>
</dbReference>
<keyword evidence="2" id="KW-1185">Reference proteome</keyword>
<evidence type="ECO:0000313" key="2">
    <source>
        <dbReference type="Proteomes" id="UP000194761"/>
    </source>
</evidence>
<name>A0A243REG6_9ACTN</name>
<gene>
    <name evidence="1" type="ORF">CA984_27480</name>
</gene>
<reference evidence="1 2" key="1">
    <citation type="submission" date="2017-05" db="EMBL/GenBank/DDBJ databases">
        <title>Biotechnological potential of actinobacteria isolated from South African environments.</title>
        <authorList>
            <person name="Le Roes-Hill M."/>
            <person name="Prins A."/>
            <person name="Durrell K.A."/>
        </authorList>
    </citation>
    <scope>NUCLEOTIDE SEQUENCE [LARGE SCALE GENOMIC DNA]</scope>
    <source>
        <strain evidence="1">M26</strain>
    </source>
</reference>
<proteinExistence type="predicted"/>
<comment type="caution">
    <text evidence="1">The sequence shown here is derived from an EMBL/GenBank/DDBJ whole genome shotgun (WGS) entry which is preliminary data.</text>
</comment>
<dbReference type="AlphaFoldDB" id="A0A243REG6"/>
<dbReference type="Proteomes" id="UP000194761">
    <property type="component" value="Unassembled WGS sequence"/>
</dbReference>